<dbReference type="GO" id="GO:0005737">
    <property type="term" value="C:cytoplasm"/>
    <property type="evidence" value="ECO:0007669"/>
    <property type="project" value="UniProtKB-SubCell"/>
</dbReference>
<evidence type="ECO:0000313" key="6">
    <source>
        <dbReference type="Proteomes" id="UP000769766"/>
    </source>
</evidence>
<comment type="subcellular location">
    <subcellularLocation>
        <location evidence="1">Cytoplasm</location>
    </subcellularLocation>
</comment>
<dbReference type="NCBIfam" id="NF040964">
    <property type="entry name" value="MamK"/>
    <property type="match status" value="1"/>
</dbReference>
<evidence type="ECO:0000256" key="4">
    <source>
        <dbReference type="ARBA" id="ARBA00022840"/>
    </source>
</evidence>
<dbReference type="GO" id="GO:0005524">
    <property type="term" value="F:ATP binding"/>
    <property type="evidence" value="ECO:0007669"/>
    <property type="project" value="UniProtKB-KW"/>
</dbReference>
<dbReference type="AlphaFoldDB" id="A0A932G0T0"/>
<evidence type="ECO:0000256" key="1">
    <source>
        <dbReference type="ARBA" id="ARBA00004496"/>
    </source>
</evidence>
<dbReference type="InterPro" id="IPR043129">
    <property type="entry name" value="ATPase_NBD"/>
</dbReference>
<comment type="caution">
    <text evidence="5">The sequence shown here is derived from an EMBL/GenBank/DDBJ whole genome shotgun (WGS) entry which is preliminary data.</text>
</comment>
<name>A0A932G0T0_UNCTE</name>
<proteinExistence type="predicted"/>
<dbReference type="PANTHER" id="PTHR42749:SF1">
    <property type="entry name" value="CELL SHAPE-DETERMINING PROTEIN MREB"/>
    <property type="match status" value="1"/>
</dbReference>
<gene>
    <name evidence="5" type="ORF">HYY20_07145</name>
</gene>
<keyword evidence="3" id="KW-0547">Nucleotide-binding</keyword>
<reference evidence="5" key="1">
    <citation type="submission" date="2020-07" db="EMBL/GenBank/DDBJ databases">
        <title>Huge and variable diversity of episymbiotic CPR bacteria and DPANN archaea in groundwater ecosystems.</title>
        <authorList>
            <person name="He C.Y."/>
            <person name="Keren R."/>
            <person name="Whittaker M."/>
            <person name="Farag I.F."/>
            <person name="Doudna J."/>
            <person name="Cate J.H.D."/>
            <person name="Banfield J.F."/>
        </authorList>
    </citation>
    <scope>NUCLEOTIDE SEQUENCE</scope>
    <source>
        <strain evidence="5">NC_groundwater_672_Ag_B-0.1um_62_36</strain>
    </source>
</reference>
<evidence type="ECO:0000256" key="3">
    <source>
        <dbReference type="ARBA" id="ARBA00022741"/>
    </source>
</evidence>
<organism evidence="5 6">
    <name type="scientific">Tectimicrobiota bacterium</name>
    <dbReference type="NCBI Taxonomy" id="2528274"/>
    <lineage>
        <taxon>Bacteria</taxon>
        <taxon>Pseudomonadati</taxon>
        <taxon>Nitrospinota/Tectimicrobiota group</taxon>
        <taxon>Candidatus Tectimicrobiota</taxon>
    </lineage>
</organism>
<dbReference type="Gene3D" id="3.30.420.40">
    <property type="match status" value="2"/>
</dbReference>
<dbReference type="Proteomes" id="UP000769766">
    <property type="component" value="Unassembled WGS sequence"/>
</dbReference>
<dbReference type="EMBL" id="JACPRF010000215">
    <property type="protein sequence ID" value="MBI2876640.1"/>
    <property type="molecule type" value="Genomic_DNA"/>
</dbReference>
<dbReference type="Pfam" id="PF06723">
    <property type="entry name" value="MreB_Mbl"/>
    <property type="match status" value="1"/>
</dbReference>
<evidence type="ECO:0000256" key="2">
    <source>
        <dbReference type="ARBA" id="ARBA00022490"/>
    </source>
</evidence>
<dbReference type="PANTHER" id="PTHR42749">
    <property type="entry name" value="CELL SHAPE-DETERMINING PROTEIN MREB"/>
    <property type="match status" value="1"/>
</dbReference>
<sequence>MRGDTLYIGIDLGTFRSSICTSRGEKKTLLSLVGWPKDAIAQRLLNQQPIVFGEEALENRLLLSLCRPLEKGVIKHTLEDESNASAEEKGLARQAAKELVRHLVHLADPRPGEKVYGVIGAPARANLFNKEALIDASREVLDAVMVVSEPFTVAYGRDFLKYGLVIDIGAGTTDLCRMHGTIPEEEDQRTVLKAGDSIDELLFQLLQEKCKEAQLTRNMARLCKERHGFVSHSPHGVVAEFPVRGKLVPYDITEEMKRACESIVPEITEALRDLVGSFDPEFQPVLRHNVVLAGGCSQIRQLDRLMEENMADMGGGKVTVVDDPIYAGAQGALRLAMDMPLDYWRQL</sequence>
<dbReference type="CDD" id="cd24009">
    <property type="entry name" value="ASKHA_NBD_MamK"/>
    <property type="match status" value="1"/>
</dbReference>
<protein>
    <submittedName>
        <fullName evidence="5">Rod shape-determining protein</fullName>
    </submittedName>
</protein>
<accession>A0A932G0T0</accession>
<dbReference type="SUPFAM" id="SSF53067">
    <property type="entry name" value="Actin-like ATPase domain"/>
    <property type="match status" value="2"/>
</dbReference>
<dbReference type="InterPro" id="IPR056546">
    <property type="entry name" value="MreB_MamK-like"/>
</dbReference>
<keyword evidence="4" id="KW-0067">ATP-binding</keyword>
<evidence type="ECO:0000313" key="5">
    <source>
        <dbReference type="EMBL" id="MBI2876640.1"/>
    </source>
</evidence>
<keyword evidence="2" id="KW-0963">Cytoplasm</keyword>